<evidence type="ECO:0000313" key="1">
    <source>
        <dbReference type="EMBL" id="GAF85578.1"/>
    </source>
</evidence>
<name>X0SWL0_9ZZZZ</name>
<dbReference type="Gene3D" id="3.60.15.10">
    <property type="entry name" value="Ribonuclease Z/Hydroxyacylglutathione hydrolase-like"/>
    <property type="match status" value="1"/>
</dbReference>
<sequence length="164" mass="17824">MSGVATSGEIKRETSFEILEDLYTIVDGQTVQDHERDDAALILNFKQGLVIVTGCCHAGIVNTMAQAKRITGVDKIYAVIGGFHFIDASEEKIEKSIEALSEVDWVFAGHCTGFDGLRRIANTMGDRFGQIQTGTIIHLPVKGDSPPLSTIPTAVRDLNRSFGE</sequence>
<dbReference type="GO" id="GO:0016740">
    <property type="term" value="F:transferase activity"/>
    <property type="evidence" value="ECO:0007669"/>
    <property type="project" value="TreeGrafter"/>
</dbReference>
<dbReference type="SUPFAM" id="SSF56281">
    <property type="entry name" value="Metallo-hydrolase/oxidoreductase"/>
    <property type="match status" value="1"/>
</dbReference>
<dbReference type="InterPro" id="IPR041712">
    <property type="entry name" value="DHPS-like_MBL-fold"/>
</dbReference>
<dbReference type="PANTHER" id="PTHR13754:SF18">
    <property type="entry name" value="7,8-DIHYDROPTERIN-6-METHYL-4-(BETA-D-RIBOFURANOSYL)-AMINOBENZENE-5'-PHOSPHATE SYNTHASE"/>
    <property type="match status" value="1"/>
</dbReference>
<proteinExistence type="predicted"/>
<dbReference type="AlphaFoldDB" id="X0SWL0"/>
<organism evidence="1">
    <name type="scientific">marine sediment metagenome</name>
    <dbReference type="NCBI Taxonomy" id="412755"/>
    <lineage>
        <taxon>unclassified sequences</taxon>
        <taxon>metagenomes</taxon>
        <taxon>ecological metagenomes</taxon>
    </lineage>
</organism>
<dbReference type="InterPro" id="IPR052926">
    <property type="entry name" value="Metallo-beta-lactamase_dom"/>
</dbReference>
<gene>
    <name evidence="1" type="ORF">S01H1_04752</name>
</gene>
<protein>
    <recommendedName>
        <fullName evidence="2">Metallo-beta-lactamase domain-containing protein</fullName>
    </recommendedName>
</protein>
<dbReference type="EMBL" id="BARS01002491">
    <property type="protein sequence ID" value="GAF85578.1"/>
    <property type="molecule type" value="Genomic_DNA"/>
</dbReference>
<dbReference type="InterPro" id="IPR036866">
    <property type="entry name" value="RibonucZ/Hydroxyglut_hydro"/>
</dbReference>
<dbReference type="CDD" id="cd07713">
    <property type="entry name" value="DHPS-like_MBL-fold"/>
    <property type="match status" value="1"/>
</dbReference>
<comment type="caution">
    <text evidence="1">The sequence shown here is derived from an EMBL/GenBank/DDBJ whole genome shotgun (WGS) entry which is preliminary data.</text>
</comment>
<accession>X0SWL0</accession>
<dbReference type="PANTHER" id="PTHR13754">
    <property type="entry name" value="METALLO-BETA-LACTAMASE SUPERFAMILY PROTEIN"/>
    <property type="match status" value="1"/>
</dbReference>
<reference evidence="1" key="1">
    <citation type="journal article" date="2014" name="Front. Microbiol.">
        <title>High frequency of phylogenetically diverse reductive dehalogenase-homologous genes in deep subseafloor sedimentary metagenomes.</title>
        <authorList>
            <person name="Kawai M."/>
            <person name="Futagami T."/>
            <person name="Toyoda A."/>
            <person name="Takaki Y."/>
            <person name="Nishi S."/>
            <person name="Hori S."/>
            <person name="Arai W."/>
            <person name="Tsubouchi T."/>
            <person name="Morono Y."/>
            <person name="Uchiyama I."/>
            <person name="Ito T."/>
            <person name="Fujiyama A."/>
            <person name="Inagaki F."/>
            <person name="Takami H."/>
        </authorList>
    </citation>
    <scope>NUCLEOTIDE SEQUENCE</scope>
    <source>
        <strain evidence="1">Expedition CK06-06</strain>
    </source>
</reference>
<evidence type="ECO:0008006" key="2">
    <source>
        <dbReference type="Google" id="ProtNLM"/>
    </source>
</evidence>